<dbReference type="GO" id="GO:0005524">
    <property type="term" value="F:ATP binding"/>
    <property type="evidence" value="ECO:0007669"/>
    <property type="project" value="UniProtKB-KW"/>
</dbReference>
<dbReference type="PANTHER" id="PTHR30121">
    <property type="entry name" value="UNCHARACTERIZED PROTEIN YJGR-RELATED"/>
    <property type="match status" value="1"/>
</dbReference>
<dbReference type="RefSeq" id="WP_345189000.1">
    <property type="nucleotide sequence ID" value="NZ_BAABGP010000037.1"/>
</dbReference>
<protein>
    <submittedName>
        <fullName evidence="2">ATP-binding protein</fullName>
    </submittedName>
</protein>
<keyword evidence="3" id="KW-1185">Reference proteome</keyword>
<dbReference type="SUPFAM" id="SSF52540">
    <property type="entry name" value="P-loop containing nucleoside triphosphate hydrolases"/>
    <property type="match status" value="1"/>
</dbReference>
<dbReference type="Proteomes" id="UP001500731">
    <property type="component" value="Unassembled WGS sequence"/>
</dbReference>
<dbReference type="Pfam" id="PF12846">
    <property type="entry name" value="AAA_10"/>
    <property type="match status" value="1"/>
</dbReference>
<keyword evidence="2" id="KW-0547">Nucleotide-binding</keyword>
<keyword evidence="2" id="KW-0067">ATP-binding</keyword>
<gene>
    <name evidence="2" type="ORF">GCM10023171_37080</name>
</gene>
<reference evidence="3" key="1">
    <citation type="journal article" date="2019" name="Int. J. Syst. Evol. Microbiol.">
        <title>The Global Catalogue of Microorganisms (GCM) 10K type strain sequencing project: providing services to taxonomists for standard genome sequencing and annotation.</title>
        <authorList>
            <consortium name="The Broad Institute Genomics Platform"/>
            <consortium name="The Broad Institute Genome Sequencing Center for Infectious Disease"/>
            <person name="Wu L."/>
            <person name="Ma J."/>
        </authorList>
    </citation>
    <scope>NUCLEOTIDE SEQUENCE [LARGE SCALE GENOMIC DNA]</scope>
    <source>
        <strain evidence="3">JCM 17839</strain>
    </source>
</reference>
<proteinExistence type="predicted"/>
<dbReference type="EMBL" id="BAABGP010000037">
    <property type="protein sequence ID" value="GAA4492247.1"/>
    <property type="molecule type" value="Genomic_DNA"/>
</dbReference>
<dbReference type="InterPro" id="IPR027417">
    <property type="entry name" value="P-loop_NTPase"/>
</dbReference>
<feature type="region of interest" description="Disordered" evidence="1">
    <location>
        <begin position="825"/>
        <end position="857"/>
    </location>
</feature>
<dbReference type="InterPro" id="IPR051162">
    <property type="entry name" value="T4SS_component"/>
</dbReference>
<accession>A0ABP8PSP9</accession>
<dbReference type="PANTHER" id="PTHR30121:SF6">
    <property type="entry name" value="SLR6007 PROTEIN"/>
    <property type="match status" value="1"/>
</dbReference>
<evidence type="ECO:0000313" key="2">
    <source>
        <dbReference type="EMBL" id="GAA4492247.1"/>
    </source>
</evidence>
<comment type="caution">
    <text evidence="2">The sequence shown here is derived from an EMBL/GenBank/DDBJ whole genome shotgun (WGS) entry which is preliminary data.</text>
</comment>
<name>A0ABP8PSP9_9MICO</name>
<dbReference type="Gene3D" id="3.40.50.300">
    <property type="entry name" value="P-loop containing nucleotide triphosphate hydrolases"/>
    <property type="match status" value="2"/>
</dbReference>
<sequence>MTIRVPDTAMIGHLKWTDSGVVWATWRLEGLPKGLGGSELNETRRRIHRALAHGIIGEYMLMGLGGMVSPEEIANNMLDGIDVSEHPMLAEEVLLAMDDFDAHPHGRREFWISVPLKAKTPMDQLRRVWSWAENSARERVGFRIAPPAPDAVVAALRAAKHIEDAIPGALMPRRATVAEQVWIATHALSRGLYEAPAPQRRPDGIAQGARQLQLDEHLAKVSTPKSYPPFHMDEGGQTDTTSKIAHRNPLKARFLKVTNLRAMESSYQSMLALSGTPKGGWDEDLDWIGTLDELGVNADWVFRVQSISAREAKRRNSRIEANIADQMDQQDGTAAITGTGGEMDVAASDLNQYHQELGAYDREVQVQATFIVAVGDSTADGAIARAEFVRKYFADSLEFQFDIPIGGQEALWWAMWPGSPTTRIVREFAELTTGTHFATLTPLTSTELGDSKGVLIADNISNGMERPVLLDLWGQIKGDVSGSIGLAGEQGGGKTVFIKIAIGGVHDRGGRFVAIDGSKVREYATFAQTLDQTSTILVDLVNPKYSLDPLRIYGAEAGASYMYTLCASLLGIAPLSDDGIMLATVLNERRAKEHNLVSISHLHQELKELGAGGDSTAKRLAGLMSLYSETEYGAVLFDDSLPVLDLDARGIVFLTYGVALPTKEELDNETQLQRLGLDKIFGNAMYALLARMSREICFRNRNELALWVVDEFKHVAVNPHSLAEAEVFLRQGRKHGAPLLIASQDARDFGGPEMRALIKNRVLTRQTDTDAAESNLEWFQKGFSKDESNVKLITEQLSPLGPDNKVPLDRRGEALFRDARGRMGKIRTRVSRRPERAEATLSTPDAEKVPDSEEVSA</sequence>
<evidence type="ECO:0000313" key="3">
    <source>
        <dbReference type="Proteomes" id="UP001500731"/>
    </source>
</evidence>
<organism evidence="2 3">
    <name type="scientific">Microbacterium panaciterrae</name>
    <dbReference type="NCBI Taxonomy" id="985759"/>
    <lineage>
        <taxon>Bacteria</taxon>
        <taxon>Bacillati</taxon>
        <taxon>Actinomycetota</taxon>
        <taxon>Actinomycetes</taxon>
        <taxon>Micrococcales</taxon>
        <taxon>Microbacteriaceae</taxon>
        <taxon>Microbacterium</taxon>
    </lineage>
</organism>
<evidence type="ECO:0000256" key="1">
    <source>
        <dbReference type="SAM" id="MobiDB-lite"/>
    </source>
</evidence>